<feature type="transmembrane region" description="Helical" evidence="6">
    <location>
        <begin position="73"/>
        <end position="96"/>
    </location>
</feature>
<dbReference type="EMBL" id="MU032347">
    <property type="protein sequence ID" value="KAF3766079.1"/>
    <property type="molecule type" value="Genomic_DNA"/>
</dbReference>
<feature type="transmembrane region" description="Helical" evidence="6">
    <location>
        <begin position="226"/>
        <end position="245"/>
    </location>
</feature>
<name>A0A9P4Y422_CRYP1</name>
<feature type="transmembrane region" description="Helical" evidence="6">
    <location>
        <begin position="321"/>
        <end position="339"/>
    </location>
</feature>
<evidence type="ECO:0000256" key="1">
    <source>
        <dbReference type="ARBA" id="ARBA00004141"/>
    </source>
</evidence>
<dbReference type="AlphaFoldDB" id="A0A9P4Y422"/>
<sequence>MTYFWAENSSYLLVIFSTFFSAVMTLLTKLLEGGDHGMGPFQILFVRMAVSMIACSLLLFFRKRSEFPFGPKGITLLLLGRGASGFLGICGIWTAIQFLDLADATVITFLTPSLVAMLSAIFMRKPFTRKEQIASLLALVGVVFIARPAMIFGDTPPSSPANAPPPVSAVTSDGHPMTQASLPMGEDASAADRFKGTMLAVVSAVGGAGAFMAIREIGDRASILTTTNYFAGICTVFTGMALAIAPLLPHSPSELHFALPHDQTQWILVIAITVCGFLTQLLLTAGIGGETKSNKAPAMVYTGMLWTAGFDKWVFGQEMYWSSFLGCALIVGGAVWIVVQPKPEDAVKPAAGDVEHAAGEWAEEAVDMLVELRNFESVPHSPQESPSRLRV</sequence>
<dbReference type="PANTHER" id="PTHR22911">
    <property type="entry name" value="ACYL-MALONYL CONDENSING ENZYME-RELATED"/>
    <property type="match status" value="1"/>
</dbReference>
<dbReference type="Pfam" id="PF00892">
    <property type="entry name" value="EamA"/>
    <property type="match status" value="2"/>
</dbReference>
<accession>A0A9P4Y422</accession>
<dbReference type="InterPro" id="IPR000620">
    <property type="entry name" value="EamA_dom"/>
</dbReference>
<comment type="caution">
    <text evidence="8">The sequence shown here is derived from an EMBL/GenBank/DDBJ whole genome shotgun (WGS) entry which is preliminary data.</text>
</comment>
<keyword evidence="9" id="KW-1185">Reference proteome</keyword>
<evidence type="ECO:0000256" key="4">
    <source>
        <dbReference type="ARBA" id="ARBA00023136"/>
    </source>
</evidence>
<keyword evidence="3 6" id="KW-1133">Transmembrane helix</keyword>
<organism evidence="8 9">
    <name type="scientific">Cryphonectria parasitica (strain ATCC 38755 / EP155)</name>
    <dbReference type="NCBI Taxonomy" id="660469"/>
    <lineage>
        <taxon>Eukaryota</taxon>
        <taxon>Fungi</taxon>
        <taxon>Dikarya</taxon>
        <taxon>Ascomycota</taxon>
        <taxon>Pezizomycotina</taxon>
        <taxon>Sordariomycetes</taxon>
        <taxon>Sordariomycetidae</taxon>
        <taxon>Diaporthales</taxon>
        <taxon>Cryphonectriaceae</taxon>
        <taxon>Cryphonectria-Endothia species complex</taxon>
        <taxon>Cryphonectria</taxon>
    </lineage>
</organism>
<evidence type="ECO:0000313" key="8">
    <source>
        <dbReference type="EMBL" id="KAF3766079.1"/>
    </source>
</evidence>
<feature type="region of interest" description="Disordered" evidence="5">
    <location>
        <begin position="156"/>
        <end position="175"/>
    </location>
</feature>
<dbReference type="GO" id="GO:0016020">
    <property type="term" value="C:membrane"/>
    <property type="evidence" value="ECO:0007669"/>
    <property type="project" value="UniProtKB-SubCell"/>
</dbReference>
<feature type="transmembrane region" description="Helical" evidence="6">
    <location>
        <begin position="265"/>
        <end position="286"/>
    </location>
</feature>
<gene>
    <name evidence="8" type="ORF">M406DRAFT_255168</name>
</gene>
<feature type="transmembrane region" description="Helical" evidence="6">
    <location>
        <begin position="194"/>
        <end position="214"/>
    </location>
</feature>
<feature type="transmembrane region" description="Helical" evidence="6">
    <location>
        <begin position="43"/>
        <end position="61"/>
    </location>
</feature>
<evidence type="ECO:0000256" key="5">
    <source>
        <dbReference type="SAM" id="MobiDB-lite"/>
    </source>
</evidence>
<dbReference type="SUPFAM" id="SSF103481">
    <property type="entry name" value="Multidrug resistance efflux transporter EmrE"/>
    <property type="match status" value="2"/>
</dbReference>
<protein>
    <recommendedName>
        <fullName evidence="7">EamA domain-containing protein</fullName>
    </recommendedName>
</protein>
<feature type="domain" description="EamA" evidence="7">
    <location>
        <begin position="195"/>
        <end position="338"/>
    </location>
</feature>
<feature type="domain" description="EamA" evidence="7">
    <location>
        <begin position="10"/>
        <end position="146"/>
    </location>
</feature>
<feature type="compositionally biased region" description="Pro residues" evidence="5">
    <location>
        <begin position="157"/>
        <end position="167"/>
    </location>
</feature>
<keyword evidence="2 6" id="KW-0812">Transmembrane</keyword>
<dbReference type="OrthoDB" id="306876at2759"/>
<reference evidence="8" key="1">
    <citation type="journal article" date="2020" name="Phytopathology">
        <title>Genome sequence of the chestnut blight fungus Cryphonectria parasitica EP155: A fundamental resource for an archetypical invasive plant pathogen.</title>
        <authorList>
            <person name="Crouch J.A."/>
            <person name="Dawe A."/>
            <person name="Aerts A."/>
            <person name="Barry K."/>
            <person name="Churchill A.C.L."/>
            <person name="Grimwood J."/>
            <person name="Hillman B."/>
            <person name="Milgroom M.G."/>
            <person name="Pangilinan J."/>
            <person name="Smith M."/>
            <person name="Salamov A."/>
            <person name="Schmutz J."/>
            <person name="Yadav J."/>
            <person name="Grigoriev I.V."/>
            <person name="Nuss D."/>
        </authorList>
    </citation>
    <scope>NUCLEOTIDE SEQUENCE</scope>
    <source>
        <strain evidence="8">EP155</strain>
    </source>
</reference>
<feature type="transmembrane region" description="Helical" evidence="6">
    <location>
        <begin position="102"/>
        <end position="121"/>
    </location>
</feature>
<dbReference type="InterPro" id="IPR037185">
    <property type="entry name" value="EmrE-like"/>
</dbReference>
<proteinExistence type="predicted"/>
<comment type="subcellular location">
    <subcellularLocation>
        <location evidence="1">Membrane</location>
        <topology evidence="1">Multi-pass membrane protein</topology>
    </subcellularLocation>
</comment>
<dbReference type="Proteomes" id="UP000803844">
    <property type="component" value="Unassembled WGS sequence"/>
</dbReference>
<feature type="transmembrane region" description="Helical" evidence="6">
    <location>
        <begin position="133"/>
        <end position="152"/>
    </location>
</feature>
<evidence type="ECO:0000313" key="9">
    <source>
        <dbReference type="Proteomes" id="UP000803844"/>
    </source>
</evidence>
<evidence type="ECO:0000256" key="6">
    <source>
        <dbReference type="SAM" id="Phobius"/>
    </source>
</evidence>
<evidence type="ECO:0000256" key="2">
    <source>
        <dbReference type="ARBA" id="ARBA00022692"/>
    </source>
</evidence>
<keyword evidence="4 6" id="KW-0472">Membrane</keyword>
<dbReference type="RefSeq" id="XP_040777040.1">
    <property type="nucleotide sequence ID" value="XM_040917012.1"/>
</dbReference>
<dbReference type="PANTHER" id="PTHR22911:SF6">
    <property type="entry name" value="SOLUTE CARRIER FAMILY 35 MEMBER G1"/>
    <property type="match status" value="1"/>
</dbReference>
<dbReference type="GeneID" id="63834141"/>
<feature type="transmembrane region" description="Helical" evidence="6">
    <location>
        <begin position="12"/>
        <end position="31"/>
    </location>
</feature>
<evidence type="ECO:0000256" key="3">
    <source>
        <dbReference type="ARBA" id="ARBA00022989"/>
    </source>
</evidence>
<evidence type="ECO:0000259" key="7">
    <source>
        <dbReference type="Pfam" id="PF00892"/>
    </source>
</evidence>